<evidence type="ECO:0008006" key="7">
    <source>
        <dbReference type="Google" id="ProtNLM"/>
    </source>
</evidence>
<dbReference type="Proteomes" id="UP000236536">
    <property type="component" value="Chromosome"/>
</dbReference>
<reference evidence="4 5" key="1">
    <citation type="journal article" date="2017" name="Front. Microbiol.">
        <title>Phaeobacter piscinae sp. nov., a species of the Roseobacter group and potential aquaculture probiont.</title>
        <authorList>
            <person name="Sonnenschein E.C."/>
            <person name="Phippen C.B.W."/>
            <person name="Nielsen K.F."/>
            <person name="Mateiu R.V."/>
            <person name="Melchiorsen J."/>
            <person name="Gram L."/>
            <person name="Overmann J."/>
            <person name="Freese H.M."/>
        </authorList>
    </citation>
    <scope>NUCLEOTIDE SEQUENCE [LARGE SCALE GENOMIC DNA]</scope>
    <source>
        <strain evidence="4 5">P88</strain>
    </source>
</reference>
<feature type="signal peptide" evidence="2">
    <location>
        <begin position="1"/>
        <end position="20"/>
    </location>
</feature>
<keyword evidence="1" id="KW-0472">Membrane</keyword>
<evidence type="ECO:0000313" key="6">
    <source>
        <dbReference type="Proteomes" id="UP000236536"/>
    </source>
</evidence>
<dbReference type="PROSITE" id="PS51257">
    <property type="entry name" value="PROKAR_LIPOPROTEIN"/>
    <property type="match status" value="1"/>
</dbReference>
<feature type="chain" id="PRO_5014530385" description="Lipoprotein" evidence="2">
    <location>
        <begin position="21"/>
        <end position="67"/>
    </location>
</feature>
<dbReference type="RefSeq" id="WP_014875158.1">
    <property type="nucleotide sequence ID" value="NZ_CANLFJ010000012.1"/>
</dbReference>
<evidence type="ECO:0000313" key="3">
    <source>
        <dbReference type="EMBL" id="AUQ93981.1"/>
    </source>
</evidence>
<feature type="transmembrane region" description="Helical" evidence="1">
    <location>
        <begin position="36"/>
        <end position="59"/>
    </location>
</feature>
<proteinExistence type="predicted"/>
<dbReference type="OMA" id="CGDSIGE"/>
<gene>
    <name evidence="3" type="ORF">PhaeoP66_01182</name>
    <name evidence="4" type="ORF">PhaeoP88_02213</name>
</gene>
<organism evidence="4 5">
    <name type="scientific">Phaeobacter inhibens</name>
    <dbReference type="NCBI Taxonomy" id="221822"/>
    <lineage>
        <taxon>Bacteria</taxon>
        <taxon>Pseudomonadati</taxon>
        <taxon>Pseudomonadota</taxon>
        <taxon>Alphaproteobacteria</taxon>
        <taxon>Rhodobacterales</taxon>
        <taxon>Roseobacteraceae</taxon>
        <taxon>Phaeobacter</taxon>
    </lineage>
</organism>
<name>A0A135IKI7_9RHOB</name>
<keyword evidence="1" id="KW-0812">Transmembrane</keyword>
<dbReference type="EMBL" id="CP010705">
    <property type="protein sequence ID" value="AUQ93981.1"/>
    <property type="molecule type" value="Genomic_DNA"/>
</dbReference>
<evidence type="ECO:0000256" key="2">
    <source>
        <dbReference type="SAM" id="SignalP"/>
    </source>
</evidence>
<keyword evidence="2" id="KW-0732">Signal</keyword>
<keyword evidence="6" id="KW-1185">Reference proteome</keyword>
<dbReference type="Proteomes" id="UP000236447">
    <property type="component" value="Chromosome"/>
</dbReference>
<protein>
    <recommendedName>
        <fullName evidence="7">Lipoprotein</fullName>
    </recommendedName>
</protein>
<reference evidence="5 6" key="2">
    <citation type="journal article" date="2017" name="Genome Biol. Evol.">
        <title>Trajectories and Drivers of Genome Evolution in Surface-Associated Marine Phaeobacter.</title>
        <authorList>
            <person name="Freese H.M."/>
            <person name="Sikorski J."/>
            <person name="Bunk B."/>
            <person name="Scheuner C."/>
            <person name="Meier-Kolthoff J.P."/>
            <person name="Sproer C."/>
            <person name="Gram L."/>
            <person name="Overmann J."/>
        </authorList>
    </citation>
    <scope>NUCLEOTIDE SEQUENCE [LARGE SCALE GENOMIC DNA]</scope>
    <source>
        <strain evidence="3 6">P66</strain>
        <strain evidence="4 5">P88</strain>
    </source>
</reference>
<reference evidence="3 6" key="3">
    <citation type="journal article" date="2017" name="Int. J. Syst. Evol. Microbiol.">
        <title>Adaptation of Surface-Associated Bacteria to the Open Ocean: A Genomically Distinct Subpopulation of Phaeobacter gallaeciensis Colonizes Pacific Mesozooplankton.</title>
        <authorList>
            <person name="Freese H.M."/>
            <person name="Methner A."/>
            <person name="Overmann J."/>
        </authorList>
    </citation>
    <scope>NUCLEOTIDE SEQUENCE [LARGE SCALE GENOMIC DNA]</scope>
    <source>
        <strain evidence="3 6">P66</strain>
    </source>
</reference>
<evidence type="ECO:0000256" key="1">
    <source>
        <dbReference type="SAM" id="Phobius"/>
    </source>
</evidence>
<keyword evidence="1" id="KW-1133">Transmembrane helix</keyword>
<dbReference type="EMBL" id="CP010725">
    <property type="protein sequence ID" value="AUQ99574.1"/>
    <property type="molecule type" value="Genomic_DNA"/>
</dbReference>
<sequence precursor="true">MQAKLILAAFGLCTTLAACGDTTGEQVVYGAGAGAVGSALLNGNLVAGAAVGAAANVIYCKENPRKC</sequence>
<accession>A0A135IKI7</accession>
<evidence type="ECO:0000313" key="5">
    <source>
        <dbReference type="Proteomes" id="UP000236447"/>
    </source>
</evidence>
<dbReference type="AlphaFoldDB" id="A0A135IKI7"/>
<evidence type="ECO:0000313" key="4">
    <source>
        <dbReference type="EMBL" id="AUQ99574.1"/>
    </source>
</evidence>